<sequence length="156" mass="18112">MWSSSVQTAKQSQFDWQKIVSNMVDYLEEQGEKYGNTKSGKNQCQPRKEGKWRERSKQVELVFAWKPSSLRSTGIPERTQFDRNKTERMASLLDSSTGFSGYLNSRPSNSQITENARNISFNLATVLTWQIQLLHKVATRPEKRTGRVYNQPEEYI</sequence>
<dbReference type="Proteomes" id="UP001359485">
    <property type="component" value="Unassembled WGS sequence"/>
</dbReference>
<name>A0ABR1AMI3_POLSC</name>
<evidence type="ECO:0000313" key="2">
    <source>
        <dbReference type="EMBL" id="KAK6622267.1"/>
    </source>
</evidence>
<feature type="compositionally biased region" description="Polar residues" evidence="1">
    <location>
        <begin position="36"/>
        <end position="45"/>
    </location>
</feature>
<protein>
    <submittedName>
        <fullName evidence="2">Uncharacterized protein</fullName>
    </submittedName>
</protein>
<dbReference type="EMBL" id="JAWJWF010000047">
    <property type="protein sequence ID" value="KAK6622267.1"/>
    <property type="molecule type" value="Genomic_DNA"/>
</dbReference>
<keyword evidence="3" id="KW-1185">Reference proteome</keyword>
<reference evidence="2 3" key="1">
    <citation type="submission" date="2023-09" db="EMBL/GenBank/DDBJ databases">
        <title>Genomes of two closely related lineages of the louse Polyplax serrata with different host specificities.</title>
        <authorList>
            <person name="Martinu J."/>
            <person name="Tarabai H."/>
            <person name="Stefka J."/>
            <person name="Hypsa V."/>
        </authorList>
    </citation>
    <scope>NUCLEOTIDE SEQUENCE [LARGE SCALE GENOMIC DNA]</scope>
    <source>
        <strain evidence="2">98ZLc_SE</strain>
    </source>
</reference>
<gene>
    <name evidence="2" type="ORF">RUM44_002074</name>
</gene>
<comment type="caution">
    <text evidence="2">The sequence shown here is derived from an EMBL/GenBank/DDBJ whole genome shotgun (WGS) entry which is preliminary data.</text>
</comment>
<accession>A0ABR1AMI3</accession>
<organism evidence="2 3">
    <name type="scientific">Polyplax serrata</name>
    <name type="common">Common mouse louse</name>
    <dbReference type="NCBI Taxonomy" id="468196"/>
    <lineage>
        <taxon>Eukaryota</taxon>
        <taxon>Metazoa</taxon>
        <taxon>Ecdysozoa</taxon>
        <taxon>Arthropoda</taxon>
        <taxon>Hexapoda</taxon>
        <taxon>Insecta</taxon>
        <taxon>Pterygota</taxon>
        <taxon>Neoptera</taxon>
        <taxon>Paraneoptera</taxon>
        <taxon>Psocodea</taxon>
        <taxon>Troctomorpha</taxon>
        <taxon>Phthiraptera</taxon>
        <taxon>Anoplura</taxon>
        <taxon>Polyplacidae</taxon>
        <taxon>Polyplax</taxon>
    </lineage>
</organism>
<evidence type="ECO:0000256" key="1">
    <source>
        <dbReference type="SAM" id="MobiDB-lite"/>
    </source>
</evidence>
<evidence type="ECO:0000313" key="3">
    <source>
        <dbReference type="Proteomes" id="UP001359485"/>
    </source>
</evidence>
<proteinExistence type="predicted"/>
<feature type="region of interest" description="Disordered" evidence="1">
    <location>
        <begin position="33"/>
        <end position="53"/>
    </location>
</feature>